<sequence>MKTKSTGIFSRIGVFVFLVITTLGVLFVVVTYNATSDYFQASTQLLNKDVAANIARLSAPFSKDGIDHKKADSVFNSTMIISPNTEVYFLDTMGNVKYYYAPDSLIKERKVPVAQIEAYLSDHLHLIKNADPRDPGNPKIFSAAPVSFQNQKIGYIYVILAGMEYRSVAEFVFKSQVGGWATKVFFIIILATVVFSLLYTSRLQKRFNHVIYVLDQFKVGNLNVRFNIEQKDEFFPIADAFNKMVAMLDENFTRLKLLESERKNFLANISHDLRTPLAVARGYTETLLIETTASREEQVSHLEMIQNKIMQVEKLVLQLFELSKMESVNFTPQKEPFVFSEILQEVIKGAEFQARKKNITIRCENCEDSSLIDADISMMERVVQNLLENAVKYTNENGYIKVVLSREPGKLIVLLENNGKLITGELLDWIKNSAADAAMHRPKQAGLGLALVKRILYLHGFDFNAGIADDNYNRFIISINSYQKPTQKVP</sequence>
<evidence type="ECO:0000256" key="4">
    <source>
        <dbReference type="ARBA" id="ARBA00022475"/>
    </source>
</evidence>
<evidence type="ECO:0000256" key="10">
    <source>
        <dbReference type="ARBA" id="ARBA00022840"/>
    </source>
</evidence>
<evidence type="ECO:0000256" key="8">
    <source>
        <dbReference type="ARBA" id="ARBA00022741"/>
    </source>
</evidence>
<feature type="domain" description="HAMP" evidence="16">
    <location>
        <begin position="201"/>
        <end position="253"/>
    </location>
</feature>
<evidence type="ECO:0000259" key="15">
    <source>
        <dbReference type="PROSITE" id="PS50109"/>
    </source>
</evidence>
<dbReference type="OrthoDB" id="9813151at2"/>
<dbReference type="Pfam" id="PF00512">
    <property type="entry name" value="HisKA"/>
    <property type="match status" value="1"/>
</dbReference>
<keyword evidence="8" id="KW-0547">Nucleotide-binding</keyword>
<keyword evidence="7 14" id="KW-0812">Transmembrane</keyword>
<dbReference type="PROSITE" id="PS50109">
    <property type="entry name" value="HIS_KIN"/>
    <property type="match status" value="1"/>
</dbReference>
<dbReference type="InterPro" id="IPR003660">
    <property type="entry name" value="HAMP_dom"/>
</dbReference>
<dbReference type="GO" id="GO:0005886">
    <property type="term" value="C:plasma membrane"/>
    <property type="evidence" value="ECO:0007669"/>
    <property type="project" value="UniProtKB-SubCell"/>
</dbReference>
<evidence type="ECO:0000256" key="5">
    <source>
        <dbReference type="ARBA" id="ARBA00022553"/>
    </source>
</evidence>
<evidence type="ECO:0000256" key="14">
    <source>
        <dbReference type="SAM" id="Phobius"/>
    </source>
</evidence>
<dbReference type="RefSeq" id="WP_096357131.1">
    <property type="nucleotide sequence ID" value="NZ_AP017313.1"/>
</dbReference>
<evidence type="ECO:0000256" key="13">
    <source>
        <dbReference type="ARBA" id="ARBA00023136"/>
    </source>
</evidence>
<feature type="domain" description="Histidine kinase" evidence="15">
    <location>
        <begin position="268"/>
        <end position="466"/>
    </location>
</feature>
<keyword evidence="13 14" id="KW-0472">Membrane</keyword>
<dbReference type="CDD" id="cd06225">
    <property type="entry name" value="HAMP"/>
    <property type="match status" value="1"/>
</dbReference>
<dbReference type="GO" id="GO:0000155">
    <property type="term" value="F:phosphorelay sensor kinase activity"/>
    <property type="evidence" value="ECO:0007669"/>
    <property type="project" value="InterPro"/>
</dbReference>
<evidence type="ECO:0000313" key="18">
    <source>
        <dbReference type="Proteomes" id="UP000539265"/>
    </source>
</evidence>
<keyword evidence="9 17" id="KW-0418">Kinase</keyword>
<evidence type="ECO:0000259" key="16">
    <source>
        <dbReference type="PROSITE" id="PS50885"/>
    </source>
</evidence>
<gene>
    <name evidence="17" type="ORF">FHS11_000737</name>
</gene>
<dbReference type="EC" id="2.7.13.3" evidence="3"/>
<evidence type="ECO:0000256" key="7">
    <source>
        <dbReference type="ARBA" id="ARBA00022692"/>
    </source>
</evidence>
<evidence type="ECO:0000256" key="12">
    <source>
        <dbReference type="ARBA" id="ARBA00023012"/>
    </source>
</evidence>
<proteinExistence type="predicted"/>
<accession>A0A839SCM9</accession>
<keyword evidence="18" id="KW-1185">Reference proteome</keyword>
<dbReference type="Gene3D" id="1.10.287.130">
    <property type="match status" value="1"/>
</dbReference>
<dbReference type="SMART" id="SM00387">
    <property type="entry name" value="HATPase_c"/>
    <property type="match status" value="1"/>
</dbReference>
<keyword evidence="12" id="KW-0902">Two-component regulatory system</keyword>
<protein>
    <recommendedName>
        <fullName evidence="3">histidine kinase</fullName>
        <ecNumber evidence="3">2.7.13.3</ecNumber>
    </recommendedName>
</protein>
<dbReference type="Gene3D" id="6.10.340.10">
    <property type="match status" value="1"/>
</dbReference>
<dbReference type="CDD" id="cd00082">
    <property type="entry name" value="HisKA"/>
    <property type="match status" value="1"/>
</dbReference>
<dbReference type="Pfam" id="PF02518">
    <property type="entry name" value="HATPase_c"/>
    <property type="match status" value="1"/>
</dbReference>
<dbReference type="GO" id="GO:0005524">
    <property type="term" value="F:ATP binding"/>
    <property type="evidence" value="ECO:0007669"/>
    <property type="project" value="UniProtKB-KW"/>
</dbReference>
<dbReference type="InterPro" id="IPR003594">
    <property type="entry name" value="HATPase_dom"/>
</dbReference>
<dbReference type="SUPFAM" id="SSF55874">
    <property type="entry name" value="ATPase domain of HSP90 chaperone/DNA topoisomerase II/histidine kinase"/>
    <property type="match status" value="1"/>
</dbReference>
<keyword evidence="5" id="KW-0597">Phosphoprotein</keyword>
<dbReference type="PANTHER" id="PTHR45528:SF1">
    <property type="entry name" value="SENSOR HISTIDINE KINASE CPXA"/>
    <property type="match status" value="1"/>
</dbReference>
<keyword evidence="10" id="KW-0067">ATP-binding</keyword>
<comment type="caution">
    <text evidence="17">The sequence shown here is derived from an EMBL/GenBank/DDBJ whole genome shotgun (WGS) entry which is preliminary data.</text>
</comment>
<name>A0A839SCM9_9SPHI</name>
<dbReference type="SUPFAM" id="SSF47384">
    <property type="entry name" value="Homodimeric domain of signal transducing histidine kinase"/>
    <property type="match status" value="1"/>
</dbReference>
<evidence type="ECO:0000256" key="11">
    <source>
        <dbReference type="ARBA" id="ARBA00022989"/>
    </source>
</evidence>
<keyword evidence="4" id="KW-1003">Cell membrane</keyword>
<keyword evidence="6" id="KW-0808">Transferase</keyword>
<keyword evidence="11 14" id="KW-1133">Transmembrane helix</keyword>
<dbReference type="InterPro" id="IPR005467">
    <property type="entry name" value="His_kinase_dom"/>
</dbReference>
<comment type="subcellular location">
    <subcellularLocation>
        <location evidence="2">Cell membrane</location>
        <topology evidence="2">Multi-pass membrane protein</topology>
    </subcellularLocation>
</comment>
<dbReference type="InterPro" id="IPR003661">
    <property type="entry name" value="HisK_dim/P_dom"/>
</dbReference>
<comment type="catalytic activity">
    <reaction evidence="1">
        <text>ATP + protein L-histidine = ADP + protein N-phospho-L-histidine.</text>
        <dbReference type="EC" id="2.7.13.3"/>
    </reaction>
</comment>
<evidence type="ECO:0000256" key="3">
    <source>
        <dbReference type="ARBA" id="ARBA00012438"/>
    </source>
</evidence>
<dbReference type="SMART" id="SM00388">
    <property type="entry name" value="HisKA"/>
    <property type="match status" value="1"/>
</dbReference>
<dbReference type="FunFam" id="1.10.287.130:FF:000001">
    <property type="entry name" value="Two-component sensor histidine kinase"/>
    <property type="match status" value="1"/>
</dbReference>
<evidence type="ECO:0000256" key="6">
    <source>
        <dbReference type="ARBA" id="ARBA00022679"/>
    </source>
</evidence>
<dbReference type="InterPro" id="IPR050398">
    <property type="entry name" value="HssS/ArlS-like"/>
</dbReference>
<evidence type="ECO:0000256" key="1">
    <source>
        <dbReference type="ARBA" id="ARBA00000085"/>
    </source>
</evidence>
<evidence type="ECO:0000313" key="17">
    <source>
        <dbReference type="EMBL" id="MBB3054327.1"/>
    </source>
</evidence>
<dbReference type="InterPro" id="IPR036890">
    <property type="entry name" value="HATPase_C_sf"/>
</dbReference>
<reference evidence="17" key="1">
    <citation type="submission" date="2020-08" db="EMBL/GenBank/DDBJ databases">
        <title>Genomic Encyclopedia of Type Strains, Phase III (KMG-III): the genomes of soil and plant-associated and newly described type strains.</title>
        <authorList>
            <person name="Whitman W."/>
        </authorList>
    </citation>
    <scope>NUCLEOTIDE SEQUENCE [LARGE SCALE GENOMIC DNA]</scope>
    <source>
        <strain evidence="17">CECT 8628</strain>
    </source>
</reference>
<dbReference type="InterPro" id="IPR036097">
    <property type="entry name" value="HisK_dim/P_sf"/>
</dbReference>
<dbReference type="PROSITE" id="PS50885">
    <property type="entry name" value="HAMP"/>
    <property type="match status" value="1"/>
</dbReference>
<feature type="transmembrane region" description="Helical" evidence="14">
    <location>
        <begin position="12"/>
        <end position="32"/>
    </location>
</feature>
<dbReference type="EMBL" id="JACHWX010000002">
    <property type="protein sequence ID" value="MBB3054327.1"/>
    <property type="molecule type" value="Genomic_DNA"/>
</dbReference>
<dbReference type="AlphaFoldDB" id="A0A839SCM9"/>
<evidence type="ECO:0000256" key="9">
    <source>
        <dbReference type="ARBA" id="ARBA00022777"/>
    </source>
</evidence>
<evidence type="ECO:0000256" key="2">
    <source>
        <dbReference type="ARBA" id="ARBA00004651"/>
    </source>
</evidence>
<dbReference type="Proteomes" id="UP000539265">
    <property type="component" value="Unassembled WGS sequence"/>
</dbReference>
<dbReference type="Gene3D" id="3.30.565.10">
    <property type="entry name" value="Histidine kinase-like ATPase, C-terminal domain"/>
    <property type="match status" value="1"/>
</dbReference>
<feature type="transmembrane region" description="Helical" evidence="14">
    <location>
        <begin position="180"/>
        <end position="199"/>
    </location>
</feature>
<dbReference type="PANTHER" id="PTHR45528">
    <property type="entry name" value="SENSOR HISTIDINE KINASE CPXA"/>
    <property type="match status" value="1"/>
</dbReference>
<organism evidence="17 18">
    <name type="scientific">Mucilaginibacter gotjawali</name>
    <dbReference type="NCBI Taxonomy" id="1550579"/>
    <lineage>
        <taxon>Bacteria</taxon>
        <taxon>Pseudomonadati</taxon>
        <taxon>Bacteroidota</taxon>
        <taxon>Sphingobacteriia</taxon>
        <taxon>Sphingobacteriales</taxon>
        <taxon>Sphingobacteriaceae</taxon>
        <taxon>Mucilaginibacter</taxon>
    </lineage>
</organism>